<feature type="domain" description="DUF7351" evidence="2">
    <location>
        <begin position="108"/>
        <end position="313"/>
    </location>
</feature>
<comment type="caution">
    <text evidence="3">The sequence shown here is derived from an EMBL/GenBank/DDBJ whole genome shotgun (WGS) entry which is preliminary data.</text>
</comment>
<dbReference type="Proteomes" id="UP001595660">
    <property type="component" value="Unassembled WGS sequence"/>
</dbReference>
<evidence type="ECO:0000313" key="3">
    <source>
        <dbReference type="EMBL" id="MFC3476841.1"/>
    </source>
</evidence>
<protein>
    <submittedName>
        <fullName evidence="3">Winged helix-turn-helix domain-containing protein</fullName>
    </submittedName>
</protein>
<evidence type="ECO:0000259" key="2">
    <source>
        <dbReference type="Pfam" id="PF24042"/>
    </source>
</evidence>
<dbReference type="EMBL" id="JBHRWN010000002">
    <property type="protein sequence ID" value="MFC3476841.1"/>
    <property type="molecule type" value="Genomic_DNA"/>
</dbReference>
<dbReference type="AlphaFoldDB" id="A0ABD5NC32"/>
<accession>A0ABD5NC32</accession>
<dbReference type="RefSeq" id="WP_232572021.1">
    <property type="nucleotide sequence ID" value="NZ_CP089466.1"/>
</dbReference>
<dbReference type="CDD" id="cd00090">
    <property type="entry name" value="HTH_ARSR"/>
    <property type="match status" value="1"/>
</dbReference>
<proteinExistence type="predicted"/>
<dbReference type="InterPro" id="IPR055771">
    <property type="entry name" value="DUF7347"/>
</dbReference>
<dbReference type="InterPro" id="IPR036388">
    <property type="entry name" value="WH-like_DNA-bd_sf"/>
</dbReference>
<dbReference type="GeneID" id="69117241"/>
<keyword evidence="4" id="KW-1185">Reference proteome</keyword>
<name>A0ABD5NC32_9EURY</name>
<reference evidence="3 4" key="1">
    <citation type="journal article" date="2019" name="Int. J. Syst. Evol. Microbiol.">
        <title>The Global Catalogue of Microorganisms (GCM) 10K type strain sequencing project: providing services to taxonomists for standard genome sequencing and annotation.</title>
        <authorList>
            <consortium name="The Broad Institute Genomics Platform"/>
            <consortium name="The Broad Institute Genome Sequencing Center for Infectious Disease"/>
            <person name="Wu L."/>
            <person name="Ma J."/>
        </authorList>
    </citation>
    <scope>NUCLEOTIDE SEQUENCE [LARGE SCALE GENOMIC DNA]</scope>
    <source>
        <strain evidence="3 4">CGMCC 1.12562</strain>
    </source>
</reference>
<feature type="domain" description="DUF7347" evidence="1">
    <location>
        <begin position="13"/>
        <end position="91"/>
    </location>
</feature>
<dbReference type="Pfam" id="PF24042">
    <property type="entry name" value="DUF7351"/>
    <property type="match status" value="1"/>
</dbReference>
<dbReference type="Pfam" id="PF24038">
    <property type="entry name" value="DUF7347"/>
    <property type="match status" value="1"/>
</dbReference>
<organism evidence="3 4">
    <name type="scientific">Halobacterium litoreum</name>
    <dbReference type="NCBI Taxonomy" id="2039234"/>
    <lineage>
        <taxon>Archaea</taxon>
        <taxon>Methanobacteriati</taxon>
        <taxon>Methanobacteriota</taxon>
        <taxon>Stenosarchaea group</taxon>
        <taxon>Halobacteria</taxon>
        <taxon>Halobacteriales</taxon>
        <taxon>Halobacteriaceae</taxon>
        <taxon>Halobacterium</taxon>
    </lineage>
</organism>
<sequence>MGDDSSDETPLSPGDAFAALGHEIRVGILEALADATRVERPLAFSELRGRVGTVDSAKFNYHLGELVGHFVARTDDGYDLRPAGERVAEAVLSGAVTDDPVMDRVPIDATCPYCGAGVEMAYRDERTAAFCPECRGAYAMSAGRVEKDAPDEYGFLGYLDLPPAGIQNRTPTEVFETALRWHLSGQLLASTGTCSRCSAPMEEWLTLCDDHEGGDGACPECDNRYAAQHSARCTNCVYSRRTTFGVYLLDSVELQSFLTAHGVDLVSPDYDQFASVVMNYGEEIHDADPFEASFTFTADGDAITLTVDDDFDVVDVAEQTVD</sequence>
<evidence type="ECO:0000313" key="4">
    <source>
        <dbReference type="Proteomes" id="UP001595660"/>
    </source>
</evidence>
<dbReference type="InterPro" id="IPR055775">
    <property type="entry name" value="DUF7351"/>
</dbReference>
<dbReference type="InterPro" id="IPR011991">
    <property type="entry name" value="ArsR-like_HTH"/>
</dbReference>
<evidence type="ECO:0000259" key="1">
    <source>
        <dbReference type="Pfam" id="PF24038"/>
    </source>
</evidence>
<dbReference type="Gene3D" id="1.10.10.10">
    <property type="entry name" value="Winged helix-like DNA-binding domain superfamily/Winged helix DNA-binding domain"/>
    <property type="match status" value="1"/>
</dbReference>
<gene>
    <name evidence="3" type="ORF">ACFOKC_03795</name>
</gene>